<organism evidence="2 3">
    <name type="scientific">Dokdonella immobilis</name>
    <dbReference type="NCBI Taxonomy" id="578942"/>
    <lineage>
        <taxon>Bacteria</taxon>
        <taxon>Pseudomonadati</taxon>
        <taxon>Pseudomonadota</taxon>
        <taxon>Gammaproteobacteria</taxon>
        <taxon>Lysobacterales</taxon>
        <taxon>Rhodanobacteraceae</taxon>
        <taxon>Dokdonella</taxon>
    </lineage>
</organism>
<dbReference type="AlphaFoldDB" id="A0A1I4YGN7"/>
<evidence type="ECO:0000313" key="2">
    <source>
        <dbReference type="EMBL" id="SFN37188.1"/>
    </source>
</evidence>
<reference evidence="2 3" key="1">
    <citation type="submission" date="2016-10" db="EMBL/GenBank/DDBJ databases">
        <authorList>
            <person name="de Groot N.N."/>
        </authorList>
    </citation>
    <scope>NUCLEOTIDE SEQUENCE [LARGE SCALE GENOMIC DNA]</scope>
    <source>
        <strain evidence="2 3">CGMCC 1.7659</strain>
    </source>
</reference>
<evidence type="ECO:0000313" key="3">
    <source>
        <dbReference type="Proteomes" id="UP000198575"/>
    </source>
</evidence>
<dbReference type="Proteomes" id="UP000198575">
    <property type="component" value="Unassembled WGS sequence"/>
</dbReference>
<dbReference type="OrthoDB" id="8266045at2"/>
<name>A0A1I4YGN7_9GAMM</name>
<feature type="region of interest" description="Disordered" evidence="1">
    <location>
        <begin position="139"/>
        <end position="188"/>
    </location>
</feature>
<dbReference type="STRING" id="578942.SAMN05216289_11759"/>
<protein>
    <recommendedName>
        <fullName evidence="4">Phasin protein</fullName>
    </recommendedName>
</protein>
<gene>
    <name evidence="2" type="ORF">SAMN05216289_11759</name>
</gene>
<proteinExistence type="predicted"/>
<evidence type="ECO:0008006" key="4">
    <source>
        <dbReference type="Google" id="ProtNLM"/>
    </source>
</evidence>
<feature type="compositionally biased region" description="Basic residues" evidence="1">
    <location>
        <begin position="172"/>
        <end position="188"/>
    </location>
</feature>
<evidence type="ECO:0000256" key="1">
    <source>
        <dbReference type="SAM" id="MobiDB-lite"/>
    </source>
</evidence>
<dbReference type="RefSeq" id="WP_092408342.1">
    <property type="nucleotide sequence ID" value="NZ_FOVF01000017.1"/>
</dbReference>
<feature type="compositionally biased region" description="Low complexity" evidence="1">
    <location>
        <begin position="151"/>
        <end position="171"/>
    </location>
</feature>
<sequence length="188" mass="20416">MTLNAKTPLALYKANLELVLRLGALLQENRRRWTQLGASSTREAIERTMAETERVLTSNDWTALAAMPGEEFWKSLREDAPPLQASVENAVGNQAAFAQGLQEAFEAWRQQSVDALGSTGMELPDLPFADFLKGLRPAAKAPKPAARETPKAAANAKTRAKPRAASNAKAKAASKKTSASRKSTRTRK</sequence>
<dbReference type="EMBL" id="FOVF01000017">
    <property type="protein sequence ID" value="SFN37188.1"/>
    <property type="molecule type" value="Genomic_DNA"/>
</dbReference>
<accession>A0A1I4YGN7</accession>
<keyword evidence="3" id="KW-1185">Reference proteome</keyword>